<name>A0AAC9HLA7_9PSEU</name>
<dbReference type="EMBL" id="CP014859">
    <property type="protein sequence ID" value="AOS61269.1"/>
    <property type="molecule type" value="Genomic_DNA"/>
</dbReference>
<protein>
    <submittedName>
        <fullName evidence="2">Uncharacterized protein</fullName>
    </submittedName>
</protein>
<evidence type="ECO:0000313" key="2">
    <source>
        <dbReference type="EMBL" id="AOS61269.1"/>
    </source>
</evidence>
<accession>A0AAC9HLA7</accession>
<dbReference type="Proteomes" id="UP000095210">
    <property type="component" value="Chromosome"/>
</dbReference>
<evidence type="ECO:0000256" key="1">
    <source>
        <dbReference type="SAM" id="MobiDB-lite"/>
    </source>
</evidence>
<sequence>MRMTPSDDIAARLRAALSGLRSHELRDIHRHLTRNLRPFLEQLAADAGNPAPASTTDDDHGRTESSLPRVQATAGVLAPGRHHDEPSQTDRSNHTEGGGPDRHLGARRERPRIPVEAAQLASLRGPTACSRRSGSGRGNPAEDELGATVAELDETAQERWTPAIDRSRTRRPVIVPR</sequence>
<keyword evidence="3" id="KW-1185">Reference proteome</keyword>
<evidence type="ECO:0000313" key="3">
    <source>
        <dbReference type="Proteomes" id="UP000095210"/>
    </source>
</evidence>
<gene>
    <name evidence="2" type="ORF">TL08_02155</name>
</gene>
<feature type="region of interest" description="Disordered" evidence="1">
    <location>
        <begin position="47"/>
        <end position="146"/>
    </location>
</feature>
<dbReference type="KEGG" id="ahm:TL08_02155"/>
<reference evidence="3" key="1">
    <citation type="submission" date="2016-03" db="EMBL/GenBank/DDBJ databases">
        <title>Complete genome sequence of the type strain Actinoalloteichus hymeniacidonis DSM 45092.</title>
        <authorList>
            <person name="Schaffert L."/>
            <person name="Albersmeier A."/>
            <person name="Winkler A."/>
            <person name="Kalinowski J."/>
            <person name="Zotchev S."/>
            <person name="Ruckert C."/>
        </authorList>
    </citation>
    <scope>NUCLEOTIDE SEQUENCE [LARGE SCALE GENOMIC DNA]</scope>
    <source>
        <strain evidence="3">HPA177(T) (DSM 45092(T))</strain>
    </source>
</reference>
<organism evidence="2 3">
    <name type="scientific">Actinoalloteichus hymeniacidonis</name>
    <dbReference type="NCBI Taxonomy" id="340345"/>
    <lineage>
        <taxon>Bacteria</taxon>
        <taxon>Bacillati</taxon>
        <taxon>Actinomycetota</taxon>
        <taxon>Actinomycetes</taxon>
        <taxon>Pseudonocardiales</taxon>
        <taxon>Pseudonocardiaceae</taxon>
        <taxon>Actinoalloteichus</taxon>
    </lineage>
</organism>
<dbReference type="AlphaFoldDB" id="A0AAC9HLA7"/>
<feature type="compositionally biased region" description="Basic and acidic residues" evidence="1">
    <location>
        <begin position="81"/>
        <end position="113"/>
    </location>
</feature>
<proteinExistence type="predicted"/>